<accession>A0AAD8A300</accession>
<gene>
    <name evidence="1" type="ORF">L9F63_002251</name>
</gene>
<reference evidence="1" key="1">
    <citation type="journal article" date="2023" name="IScience">
        <title>Live-bearing cockroach genome reveals convergent evolutionary mechanisms linked to viviparity in insects and beyond.</title>
        <authorList>
            <person name="Fouks B."/>
            <person name="Harrison M.C."/>
            <person name="Mikhailova A.A."/>
            <person name="Marchal E."/>
            <person name="English S."/>
            <person name="Carruthers M."/>
            <person name="Jennings E.C."/>
            <person name="Chiamaka E.L."/>
            <person name="Frigard R.A."/>
            <person name="Pippel M."/>
            <person name="Attardo G.M."/>
            <person name="Benoit J.B."/>
            <person name="Bornberg-Bauer E."/>
            <person name="Tobe S.S."/>
        </authorList>
    </citation>
    <scope>NUCLEOTIDE SEQUENCE</scope>
    <source>
        <strain evidence="1">Stay&amp;Tobe</strain>
    </source>
</reference>
<keyword evidence="2" id="KW-1185">Reference proteome</keyword>
<name>A0AAD8A300_DIPPU</name>
<sequence>RMSQRQNRARHEGGECIPSKVALALPDTPSNSVVPEFPNVSCVKLLHLSVKKVLYNENYLSTSRDVTGACIPLLSRCRELDTTVKIRDASLRASTSKEQPMFIFD</sequence>
<dbReference type="Proteomes" id="UP001233999">
    <property type="component" value="Unassembled WGS sequence"/>
</dbReference>
<reference evidence="1" key="2">
    <citation type="submission" date="2023-05" db="EMBL/GenBank/DDBJ databases">
        <authorList>
            <person name="Fouks B."/>
        </authorList>
    </citation>
    <scope>NUCLEOTIDE SEQUENCE</scope>
    <source>
        <strain evidence="1">Stay&amp;Tobe</strain>
        <tissue evidence="1">Testes</tissue>
    </source>
</reference>
<feature type="non-terminal residue" evidence="1">
    <location>
        <position position="1"/>
    </location>
</feature>
<evidence type="ECO:0000313" key="2">
    <source>
        <dbReference type="Proteomes" id="UP001233999"/>
    </source>
</evidence>
<dbReference type="AlphaFoldDB" id="A0AAD8A300"/>
<comment type="caution">
    <text evidence="1">The sequence shown here is derived from an EMBL/GenBank/DDBJ whole genome shotgun (WGS) entry which is preliminary data.</text>
</comment>
<evidence type="ECO:0000313" key="1">
    <source>
        <dbReference type="EMBL" id="KAJ9591180.1"/>
    </source>
</evidence>
<feature type="non-terminal residue" evidence="1">
    <location>
        <position position="105"/>
    </location>
</feature>
<dbReference type="EMBL" id="JASPKZ010003882">
    <property type="protein sequence ID" value="KAJ9591180.1"/>
    <property type="molecule type" value="Genomic_DNA"/>
</dbReference>
<organism evidence="1 2">
    <name type="scientific">Diploptera punctata</name>
    <name type="common">Pacific beetle cockroach</name>
    <dbReference type="NCBI Taxonomy" id="6984"/>
    <lineage>
        <taxon>Eukaryota</taxon>
        <taxon>Metazoa</taxon>
        <taxon>Ecdysozoa</taxon>
        <taxon>Arthropoda</taxon>
        <taxon>Hexapoda</taxon>
        <taxon>Insecta</taxon>
        <taxon>Pterygota</taxon>
        <taxon>Neoptera</taxon>
        <taxon>Polyneoptera</taxon>
        <taxon>Dictyoptera</taxon>
        <taxon>Blattodea</taxon>
        <taxon>Blaberoidea</taxon>
        <taxon>Blaberidae</taxon>
        <taxon>Diplopterinae</taxon>
        <taxon>Diploptera</taxon>
    </lineage>
</organism>
<protein>
    <submittedName>
        <fullName evidence="1">Uncharacterized protein</fullName>
    </submittedName>
</protein>
<proteinExistence type="predicted"/>